<keyword evidence="1" id="KW-0812">Transmembrane</keyword>
<protein>
    <submittedName>
        <fullName evidence="2">Uncharacterized protein</fullName>
    </submittedName>
</protein>
<accession>A0A8S5RYH5</accession>
<evidence type="ECO:0000313" key="2">
    <source>
        <dbReference type="EMBL" id="DAF43563.1"/>
    </source>
</evidence>
<sequence>MRGKCYTLWYKLIYTTRPTTTLLKFKFLWSELFFVAGLVLYTSHFL</sequence>
<evidence type="ECO:0000256" key="1">
    <source>
        <dbReference type="SAM" id="Phobius"/>
    </source>
</evidence>
<feature type="transmembrane region" description="Helical" evidence="1">
    <location>
        <begin position="21"/>
        <end position="41"/>
    </location>
</feature>
<reference evidence="2" key="1">
    <citation type="journal article" date="2021" name="Proc. Natl. Acad. Sci. U.S.A.">
        <title>A Catalog of Tens of Thousands of Viruses from Human Metagenomes Reveals Hidden Associations with Chronic Diseases.</title>
        <authorList>
            <person name="Tisza M.J."/>
            <person name="Buck C.B."/>
        </authorList>
    </citation>
    <scope>NUCLEOTIDE SEQUENCE</scope>
    <source>
        <strain evidence="2">CtWdm1</strain>
    </source>
</reference>
<name>A0A8S5RYH5_9CAUD</name>
<organism evidence="2">
    <name type="scientific">Siphoviridae sp. ctWdm1</name>
    <dbReference type="NCBI Taxonomy" id="2827883"/>
    <lineage>
        <taxon>Viruses</taxon>
        <taxon>Duplodnaviria</taxon>
        <taxon>Heunggongvirae</taxon>
        <taxon>Uroviricota</taxon>
        <taxon>Caudoviricetes</taxon>
    </lineage>
</organism>
<keyword evidence="1" id="KW-0472">Membrane</keyword>
<dbReference type="EMBL" id="BK032509">
    <property type="protein sequence ID" value="DAF43563.1"/>
    <property type="molecule type" value="Genomic_DNA"/>
</dbReference>
<proteinExistence type="predicted"/>
<keyword evidence="1" id="KW-1133">Transmembrane helix</keyword>